<evidence type="ECO:0000313" key="2">
    <source>
        <dbReference type="EMBL" id="KJX75878.1"/>
    </source>
</evidence>
<reference evidence="2 3" key="1">
    <citation type="journal article" date="2015" name="Proc. Natl. Acad. Sci. U.S.A.">
        <title>Insight into the evolution and origin of leprosy bacilli from the genome sequence of Mycobacterium lepromatosis.</title>
        <authorList>
            <person name="Singh P."/>
            <person name="Benjak A."/>
            <person name="Schuenemann V.J."/>
            <person name="Herbig A."/>
            <person name="Avanzi C."/>
            <person name="Busso P."/>
            <person name="Nieselt K."/>
            <person name="Krause J."/>
            <person name="Vera-Cabrera L."/>
            <person name="Cole S.T."/>
        </authorList>
    </citation>
    <scope>NUCLEOTIDE SEQUENCE [LARGE SCALE GENOMIC DNA]</scope>
    <source>
        <strain evidence="2 3">Mx1-22A</strain>
    </source>
</reference>
<gene>
    <name evidence="2" type="primary">pirG</name>
    <name evidence="2" type="ORF">MLPM_0091</name>
</gene>
<feature type="chain" id="PRO_5038858159" evidence="1">
    <location>
        <begin position="29"/>
        <end position="236"/>
    </location>
</feature>
<dbReference type="AlphaFoldDB" id="A0A0F4ESV1"/>
<dbReference type="PATRIC" id="fig|480418.6.peg.279"/>
<keyword evidence="3" id="KW-1185">Reference proteome</keyword>
<dbReference type="Proteomes" id="UP000053699">
    <property type="component" value="Unassembled WGS sequence"/>
</dbReference>
<organism evidence="2 3">
    <name type="scientific">Mycobacterium lepromatosis</name>
    <dbReference type="NCBI Taxonomy" id="480418"/>
    <lineage>
        <taxon>Bacteria</taxon>
        <taxon>Bacillati</taxon>
        <taxon>Actinomycetota</taxon>
        <taxon>Actinomycetes</taxon>
        <taxon>Mycobacteriales</taxon>
        <taxon>Mycobacteriaceae</taxon>
        <taxon>Mycobacterium</taxon>
    </lineage>
</organism>
<comment type="caution">
    <text evidence="2">The sequence shown here is derived from an EMBL/GenBank/DDBJ whole genome shotgun (WGS) entry which is preliminary data.</text>
</comment>
<feature type="signal peptide" evidence="1">
    <location>
        <begin position="1"/>
        <end position="28"/>
    </location>
</feature>
<keyword evidence="1" id="KW-0732">Signal</keyword>
<dbReference type="RefSeq" id="WP_045842229.1">
    <property type="nucleotide sequence ID" value="NZ_CP083405.1"/>
</dbReference>
<dbReference type="EMBL" id="JRPY01000005">
    <property type="protein sequence ID" value="KJX75878.1"/>
    <property type="molecule type" value="Genomic_DNA"/>
</dbReference>
<dbReference type="STRING" id="480418.GCA_000975265_01058"/>
<proteinExistence type="predicted"/>
<evidence type="ECO:0000256" key="1">
    <source>
        <dbReference type="SAM" id="SignalP"/>
    </source>
</evidence>
<dbReference type="OrthoDB" id="4641740at2"/>
<name>A0A0F4ESV1_9MYCO</name>
<protein>
    <submittedName>
        <fullName evidence="2">Exported repetitive protein PirG</fullName>
    </submittedName>
</protein>
<evidence type="ECO:0000313" key="3">
    <source>
        <dbReference type="Proteomes" id="UP000053699"/>
    </source>
</evidence>
<sequence length="236" mass="23802">MPNRRRRKLSTAMSTVAALAIASPCAYFLVYESTVGAKPAAEHYEFKQAASIADLPEEVLSVLSQGLSQFGINLPLVPSLTGTGDTDTSLRNPGVTSPGLTNQALGTPGLTAPGTGLTTPMIANPRPDLNPGGPYPGEVPITTPIALNPGPDGTYPIIGDSYTLDGISPTSPIGTSSGGIVSDLVQAANDLGTMQVIDLIKGAVMPAIIQAVQNGGAAGALSGSVTPVTTSLIPVT</sequence>
<accession>A0A0F4ESV1</accession>